<feature type="compositionally biased region" description="Basic and acidic residues" evidence="1">
    <location>
        <begin position="323"/>
        <end position="336"/>
    </location>
</feature>
<feature type="compositionally biased region" description="Acidic residues" evidence="1">
    <location>
        <begin position="419"/>
        <end position="436"/>
    </location>
</feature>
<feature type="compositionally biased region" description="Low complexity" evidence="1">
    <location>
        <begin position="282"/>
        <end position="305"/>
    </location>
</feature>
<proteinExistence type="predicted"/>
<feature type="compositionally biased region" description="Low complexity" evidence="1">
    <location>
        <begin position="462"/>
        <end position="482"/>
    </location>
</feature>
<feature type="compositionally biased region" description="Polar residues" evidence="1">
    <location>
        <begin position="163"/>
        <end position="178"/>
    </location>
</feature>
<feature type="compositionally biased region" description="Low complexity" evidence="1">
    <location>
        <begin position="141"/>
        <end position="152"/>
    </location>
</feature>
<feature type="region of interest" description="Disordered" evidence="1">
    <location>
        <begin position="1"/>
        <end position="605"/>
    </location>
</feature>
<evidence type="ECO:0000256" key="1">
    <source>
        <dbReference type="SAM" id="MobiDB-lite"/>
    </source>
</evidence>
<dbReference type="Gene3D" id="3.40.50.10190">
    <property type="entry name" value="BRCT domain"/>
    <property type="match status" value="1"/>
</dbReference>
<gene>
    <name evidence="2" type="ORF">BDA99DRAFT_540625</name>
</gene>
<dbReference type="SUPFAM" id="SSF52113">
    <property type="entry name" value="BRCT domain"/>
    <property type="match status" value="1"/>
</dbReference>
<dbReference type="InterPro" id="IPR036420">
    <property type="entry name" value="BRCT_dom_sf"/>
</dbReference>
<dbReference type="AlphaFoldDB" id="A0AAD5PC52"/>
<accession>A0AAD5PC52</accession>
<feature type="compositionally biased region" description="Basic and acidic residues" evidence="1">
    <location>
        <begin position="483"/>
        <end position="496"/>
    </location>
</feature>
<evidence type="ECO:0000313" key="2">
    <source>
        <dbReference type="EMBL" id="KAI9253374.1"/>
    </source>
</evidence>
<reference evidence="2" key="2">
    <citation type="submission" date="2023-02" db="EMBL/GenBank/DDBJ databases">
        <authorList>
            <consortium name="DOE Joint Genome Institute"/>
            <person name="Mondo S.J."/>
            <person name="Chang Y."/>
            <person name="Wang Y."/>
            <person name="Ahrendt S."/>
            <person name="Andreopoulos W."/>
            <person name="Barry K."/>
            <person name="Beard J."/>
            <person name="Benny G.L."/>
            <person name="Blankenship S."/>
            <person name="Bonito G."/>
            <person name="Cuomo C."/>
            <person name="Desiro A."/>
            <person name="Gervers K.A."/>
            <person name="Hundley H."/>
            <person name="Kuo A."/>
            <person name="LaButti K."/>
            <person name="Lang B.F."/>
            <person name="Lipzen A."/>
            <person name="O'Donnell K."/>
            <person name="Pangilinan J."/>
            <person name="Reynolds N."/>
            <person name="Sandor L."/>
            <person name="Smith M.W."/>
            <person name="Tsang A."/>
            <person name="Grigoriev I.V."/>
            <person name="Stajich J.E."/>
            <person name="Spatafora J.W."/>
        </authorList>
    </citation>
    <scope>NUCLEOTIDE SEQUENCE</scope>
    <source>
        <strain evidence="2">RSA 2281</strain>
    </source>
</reference>
<feature type="compositionally biased region" description="Polar residues" evidence="1">
    <location>
        <begin position="192"/>
        <end position="202"/>
    </location>
</feature>
<dbReference type="EMBL" id="JAIXMP010000026">
    <property type="protein sequence ID" value="KAI9253374.1"/>
    <property type="molecule type" value="Genomic_DNA"/>
</dbReference>
<reference evidence="2" key="1">
    <citation type="journal article" date="2022" name="IScience">
        <title>Evolution of zygomycete secretomes and the origins of terrestrial fungal ecologies.</title>
        <authorList>
            <person name="Chang Y."/>
            <person name="Wang Y."/>
            <person name="Mondo S."/>
            <person name="Ahrendt S."/>
            <person name="Andreopoulos W."/>
            <person name="Barry K."/>
            <person name="Beard J."/>
            <person name="Benny G.L."/>
            <person name="Blankenship S."/>
            <person name="Bonito G."/>
            <person name="Cuomo C."/>
            <person name="Desiro A."/>
            <person name="Gervers K.A."/>
            <person name="Hundley H."/>
            <person name="Kuo A."/>
            <person name="LaButti K."/>
            <person name="Lang B.F."/>
            <person name="Lipzen A."/>
            <person name="O'Donnell K."/>
            <person name="Pangilinan J."/>
            <person name="Reynolds N."/>
            <person name="Sandor L."/>
            <person name="Smith M.E."/>
            <person name="Tsang A."/>
            <person name="Grigoriev I.V."/>
            <person name="Stajich J.E."/>
            <person name="Spatafora J.W."/>
        </authorList>
    </citation>
    <scope>NUCLEOTIDE SEQUENCE</scope>
    <source>
        <strain evidence="2">RSA 2281</strain>
    </source>
</reference>
<evidence type="ECO:0000313" key="3">
    <source>
        <dbReference type="Proteomes" id="UP001209540"/>
    </source>
</evidence>
<keyword evidence="3" id="KW-1185">Reference proteome</keyword>
<name>A0AAD5PC52_9FUNG</name>
<feature type="compositionally biased region" description="Polar residues" evidence="1">
    <location>
        <begin position="42"/>
        <end position="82"/>
    </location>
</feature>
<evidence type="ECO:0008006" key="4">
    <source>
        <dbReference type="Google" id="ProtNLM"/>
    </source>
</evidence>
<feature type="compositionally biased region" description="Polar residues" evidence="1">
    <location>
        <begin position="550"/>
        <end position="593"/>
    </location>
</feature>
<comment type="caution">
    <text evidence="2">The sequence shown here is derived from an EMBL/GenBank/DDBJ whole genome shotgun (WGS) entry which is preliminary data.</text>
</comment>
<dbReference type="Proteomes" id="UP001209540">
    <property type="component" value="Unassembled WGS sequence"/>
</dbReference>
<feature type="compositionally biased region" description="Basic and acidic residues" evidence="1">
    <location>
        <begin position="86"/>
        <end position="107"/>
    </location>
</feature>
<feature type="compositionally biased region" description="Basic and acidic residues" evidence="1">
    <location>
        <begin position="118"/>
        <end position="137"/>
    </location>
</feature>
<feature type="compositionally biased region" description="Basic and acidic residues" evidence="1">
    <location>
        <begin position="206"/>
        <end position="251"/>
    </location>
</feature>
<organism evidence="2 3">
    <name type="scientific">Phascolomyces articulosus</name>
    <dbReference type="NCBI Taxonomy" id="60185"/>
    <lineage>
        <taxon>Eukaryota</taxon>
        <taxon>Fungi</taxon>
        <taxon>Fungi incertae sedis</taxon>
        <taxon>Mucoromycota</taxon>
        <taxon>Mucoromycotina</taxon>
        <taxon>Mucoromycetes</taxon>
        <taxon>Mucorales</taxon>
        <taxon>Lichtheimiaceae</taxon>
        <taxon>Phascolomyces</taxon>
    </lineage>
</organism>
<feature type="compositionally biased region" description="Low complexity" evidence="1">
    <location>
        <begin position="16"/>
        <end position="41"/>
    </location>
</feature>
<feature type="compositionally biased region" description="Basic and acidic residues" evidence="1">
    <location>
        <begin position="179"/>
        <end position="189"/>
    </location>
</feature>
<sequence length="768" mass="85697">MSIDPSEASTVPYDPDSSLSLSASVGVSGNSGSNDNSGESAPNGSGPESQQQQLLTKESDNSNSTQSLNHSGSVRTSQSTGTGYHGDVDERNSQESKEPKTPEDGSGHDSSYSIPGSEKPDSELTHSQQLERAHSRFADPGSFVGSQGSQQSIRGNVDFSFRRTLSNYDGSPNTQLDTYHNDSRKRPYPKETSLQRTYTSGSAPDMRLEAKEDENLKRSNSFDKKRQKEFRSTLRDLAEGFKPKNMSDTEIRLAQIKRPRPSDYNAGFKKTSRGKMRDQFHSNNNNSQPETESSSSPSFGSSSSFLHGLVGDTTDETQGTDGTQERHRENDIHSPLHYEGSPPSENQEEGSPVLPDQGPPRTDSGTSFDEADDSPDRNEKRAIYSLHPERRRKQPYTQPDPQYEIDSDTLESEYACSVDGDEDAEQMSVTDEDMIENEIREEPPLYLYRRNYDQTNTLPRPLSTLSAASGSSLSSSSSNSSNAKDDHPRHNDRLDHSDDDDEADDGHAREGSPEMDLSGEYFASLENNTEDGDDDNVPPSQQDREEETQQSRQHAPSNQSPDDTRQHINSPTPPSETASQRKSSSSQNTQTMLSPRRSVRQRRRDGISDKVFLSRLIEPKEKYNKYEKYIDKRGWRAQNLHDCTICVVPRADRHSVTSRCAQLMGKDIVAASWLDECMENGRNDGYDFRHKADNLEEIRAIRDTGIYFSKALGFGSDDIEQIRQGPLSGVKMIFNIDNVTTKNIGVIKDQCGLESKKIMGQHDITHRI</sequence>
<protein>
    <recommendedName>
        <fullName evidence="4">BRCT domain-containing protein</fullName>
    </recommendedName>
</protein>